<organism evidence="2">
    <name type="scientific">Oryza punctata</name>
    <name type="common">Red rice</name>
    <dbReference type="NCBI Taxonomy" id="4537"/>
    <lineage>
        <taxon>Eukaryota</taxon>
        <taxon>Viridiplantae</taxon>
        <taxon>Streptophyta</taxon>
        <taxon>Embryophyta</taxon>
        <taxon>Tracheophyta</taxon>
        <taxon>Spermatophyta</taxon>
        <taxon>Magnoliopsida</taxon>
        <taxon>Liliopsida</taxon>
        <taxon>Poales</taxon>
        <taxon>Poaceae</taxon>
        <taxon>BOP clade</taxon>
        <taxon>Oryzoideae</taxon>
        <taxon>Oryzeae</taxon>
        <taxon>Oryzinae</taxon>
        <taxon>Oryza</taxon>
    </lineage>
</organism>
<reference evidence="2" key="1">
    <citation type="submission" date="2015-04" db="UniProtKB">
        <authorList>
            <consortium name="EnsemblPlants"/>
        </authorList>
    </citation>
    <scope>IDENTIFICATION</scope>
</reference>
<dbReference type="eggNOG" id="ENOG502S9BJ">
    <property type="taxonomic scope" value="Eukaryota"/>
</dbReference>
<dbReference type="Proteomes" id="UP000026962">
    <property type="component" value="Chromosome 10"/>
</dbReference>
<sequence>MAAAEGEWGWMAEVAGEELEKLEAAHPGRFGPLKAELKRLIADPAAAAAAPAAPLVSPDGDAITTTSSSQSASVLRIISTQESSSRKRRCGGGGGEQEVKRRRSAAAAGKDRAEMAIERAVRCLKRIRAFKASLLGFSD</sequence>
<dbReference type="OMA" id="WASTQPP"/>
<reference evidence="2" key="2">
    <citation type="submission" date="2018-05" db="EMBL/GenBank/DDBJ databases">
        <title>OpunRS2 (Oryza punctata Reference Sequence Version 2).</title>
        <authorList>
            <person name="Zhang J."/>
            <person name="Kudrna D."/>
            <person name="Lee S."/>
            <person name="Talag J."/>
            <person name="Welchert J."/>
            <person name="Wing R.A."/>
        </authorList>
    </citation>
    <scope>NUCLEOTIDE SEQUENCE [LARGE SCALE GENOMIC DNA]</scope>
</reference>
<dbReference type="Gramene" id="OPUNC10G12360.1">
    <property type="protein sequence ID" value="OPUNC10G12360.1"/>
    <property type="gene ID" value="OPUNC10G12360"/>
</dbReference>
<name>A0A0E0M910_ORYPU</name>
<evidence type="ECO:0000313" key="2">
    <source>
        <dbReference type="EnsemblPlants" id="OPUNC10G12360.1"/>
    </source>
</evidence>
<protein>
    <submittedName>
        <fullName evidence="2">Uncharacterized protein</fullName>
    </submittedName>
</protein>
<keyword evidence="3" id="KW-1185">Reference proteome</keyword>
<dbReference type="AlphaFoldDB" id="A0A0E0M910"/>
<evidence type="ECO:0000313" key="3">
    <source>
        <dbReference type="Proteomes" id="UP000026962"/>
    </source>
</evidence>
<dbReference type="HOGENOM" id="CLU_1920289_0_0_1"/>
<feature type="region of interest" description="Disordered" evidence="1">
    <location>
        <begin position="53"/>
        <end position="111"/>
    </location>
</feature>
<evidence type="ECO:0000256" key="1">
    <source>
        <dbReference type="SAM" id="MobiDB-lite"/>
    </source>
</evidence>
<proteinExistence type="predicted"/>
<accession>A0A0E0M910</accession>
<dbReference type="EnsemblPlants" id="OPUNC10G12360.1">
    <property type="protein sequence ID" value="OPUNC10G12360.1"/>
    <property type="gene ID" value="OPUNC10G12360"/>
</dbReference>
<feature type="compositionally biased region" description="Low complexity" evidence="1">
    <location>
        <begin position="64"/>
        <end position="73"/>
    </location>
</feature>